<keyword evidence="7" id="KW-1133">Transmembrane helix</keyword>
<dbReference type="Pfam" id="PF01762">
    <property type="entry name" value="Galactosyl_T"/>
    <property type="match status" value="1"/>
</dbReference>
<dbReference type="PANTHER" id="PTHR11214:SF217">
    <property type="entry name" value="HEXOSYLTRANSFERASE"/>
    <property type="match status" value="1"/>
</dbReference>
<comment type="subcellular location">
    <subcellularLocation>
        <location evidence="1 10">Golgi apparatus membrane</location>
        <topology evidence="1 10">Single-pass type II membrane protein</topology>
    </subcellularLocation>
</comment>
<protein>
    <recommendedName>
        <fullName evidence="10">Hexosyltransferase</fullName>
        <ecNumber evidence="10">2.4.1.-</ecNumber>
    </recommendedName>
</protein>
<keyword evidence="11" id="KW-1185">Reference proteome</keyword>
<dbReference type="GeneID" id="107108379"/>
<evidence type="ECO:0000256" key="6">
    <source>
        <dbReference type="ARBA" id="ARBA00022968"/>
    </source>
</evidence>
<name>A0ABM1JS52_GEKJA</name>
<keyword evidence="8 10" id="KW-0333">Golgi apparatus</keyword>
<comment type="similarity">
    <text evidence="2 10">Belongs to the glycosyltransferase 31 family.</text>
</comment>
<evidence type="ECO:0000256" key="2">
    <source>
        <dbReference type="ARBA" id="ARBA00008661"/>
    </source>
</evidence>
<dbReference type="PANTHER" id="PTHR11214">
    <property type="entry name" value="BETA-1,3-N-ACETYLGLUCOSAMINYLTRANSFERASE"/>
    <property type="match status" value="1"/>
</dbReference>
<dbReference type="Proteomes" id="UP000694871">
    <property type="component" value="Unplaced"/>
</dbReference>
<dbReference type="RefSeq" id="XP_015264289.1">
    <property type="nucleotide sequence ID" value="XM_015408803.1"/>
</dbReference>
<evidence type="ECO:0000313" key="12">
    <source>
        <dbReference type="RefSeq" id="XP_015264289.1"/>
    </source>
</evidence>
<evidence type="ECO:0000256" key="1">
    <source>
        <dbReference type="ARBA" id="ARBA00004323"/>
    </source>
</evidence>
<evidence type="ECO:0000256" key="4">
    <source>
        <dbReference type="ARBA" id="ARBA00022679"/>
    </source>
</evidence>
<keyword evidence="6" id="KW-0735">Signal-anchor</keyword>
<evidence type="ECO:0000256" key="9">
    <source>
        <dbReference type="ARBA" id="ARBA00023136"/>
    </source>
</evidence>
<evidence type="ECO:0000256" key="5">
    <source>
        <dbReference type="ARBA" id="ARBA00022692"/>
    </source>
</evidence>
<dbReference type="Gene3D" id="3.90.550.50">
    <property type="match status" value="1"/>
</dbReference>
<keyword evidence="5" id="KW-0812">Transmembrane</keyword>
<sequence>MSISISKRFPENYIHLYPYHFLINESDKCTKRIPFLILLIATKFSDHEHRQAIRRTWGNKKVVPGVEIIRLFMLGVNERVPNQAILRESWRYHDIIQQDFVDTYKNLTLKTLMGMKWVATYCSKASFVMKTDSDMFVNTEYLIQKLLWNVKLPKTDYFTGSIMTGYQPHRVNTSKWYMPKEMYPEDEYPSFCSGTGYVFSTDVATRILSRSLKVPYVYLEDIYVALCLKKEGISLTPPPRKALFNIHSIPFSPCTYHSLITSHEISPSILLFFWKTLQDKKHECP</sequence>
<evidence type="ECO:0000256" key="8">
    <source>
        <dbReference type="ARBA" id="ARBA00023034"/>
    </source>
</evidence>
<evidence type="ECO:0000256" key="10">
    <source>
        <dbReference type="RuleBase" id="RU363063"/>
    </source>
</evidence>
<keyword evidence="4" id="KW-0808">Transferase</keyword>
<keyword evidence="3 10" id="KW-0328">Glycosyltransferase</keyword>
<keyword evidence="9" id="KW-0472">Membrane</keyword>
<accession>A0ABM1JS52</accession>
<proteinExistence type="inferred from homology"/>
<evidence type="ECO:0000313" key="11">
    <source>
        <dbReference type="Proteomes" id="UP000694871"/>
    </source>
</evidence>
<evidence type="ECO:0000256" key="7">
    <source>
        <dbReference type="ARBA" id="ARBA00022989"/>
    </source>
</evidence>
<dbReference type="InterPro" id="IPR002659">
    <property type="entry name" value="Glyco_trans_31"/>
</dbReference>
<dbReference type="EC" id="2.4.1.-" evidence="10"/>
<organism evidence="11 12">
    <name type="scientific">Gekko japonicus</name>
    <name type="common">Schlegel's Japanese gecko</name>
    <dbReference type="NCBI Taxonomy" id="146911"/>
    <lineage>
        <taxon>Eukaryota</taxon>
        <taxon>Metazoa</taxon>
        <taxon>Chordata</taxon>
        <taxon>Craniata</taxon>
        <taxon>Vertebrata</taxon>
        <taxon>Euteleostomi</taxon>
        <taxon>Lepidosauria</taxon>
        <taxon>Squamata</taxon>
        <taxon>Bifurcata</taxon>
        <taxon>Gekkota</taxon>
        <taxon>Gekkonidae</taxon>
        <taxon>Gekkoninae</taxon>
        <taxon>Gekko</taxon>
    </lineage>
</organism>
<reference evidence="12" key="1">
    <citation type="submission" date="2025-08" db="UniProtKB">
        <authorList>
            <consortium name="RefSeq"/>
        </authorList>
    </citation>
    <scope>IDENTIFICATION</scope>
</reference>
<gene>
    <name evidence="12" type="primary">LOC107108379</name>
</gene>
<evidence type="ECO:0000256" key="3">
    <source>
        <dbReference type="ARBA" id="ARBA00022676"/>
    </source>
</evidence>